<protein>
    <recommendedName>
        <fullName evidence="6">Ankyrin repeat domain-containing protein</fullName>
    </recommendedName>
</protein>
<reference evidence="4" key="1">
    <citation type="submission" date="2021-05" db="EMBL/GenBank/DDBJ databases">
        <title>The genome of the haptophyte Pavlova lutheri (Diacronema luteri, Pavlovales) - a model for lipid biosynthesis in eukaryotic algae.</title>
        <authorList>
            <person name="Hulatt C.J."/>
            <person name="Posewitz M.C."/>
        </authorList>
    </citation>
    <scope>NUCLEOTIDE SEQUENCE</scope>
    <source>
        <strain evidence="4">NIVA-4/92</strain>
    </source>
</reference>
<dbReference type="Gene3D" id="1.25.40.20">
    <property type="entry name" value="Ankyrin repeat-containing domain"/>
    <property type="match status" value="2"/>
</dbReference>
<evidence type="ECO:0008006" key="6">
    <source>
        <dbReference type="Google" id="ProtNLM"/>
    </source>
</evidence>
<dbReference type="InterPro" id="IPR036770">
    <property type="entry name" value="Ankyrin_rpt-contain_sf"/>
</dbReference>
<evidence type="ECO:0000256" key="3">
    <source>
        <dbReference type="PROSITE-ProRule" id="PRU00023"/>
    </source>
</evidence>
<dbReference type="AlphaFoldDB" id="A0A8J6CAY8"/>
<evidence type="ECO:0000313" key="4">
    <source>
        <dbReference type="EMBL" id="KAG8464586.1"/>
    </source>
</evidence>
<dbReference type="InterPro" id="IPR002110">
    <property type="entry name" value="Ankyrin_rpt"/>
</dbReference>
<evidence type="ECO:0000256" key="2">
    <source>
        <dbReference type="ARBA" id="ARBA00023043"/>
    </source>
</evidence>
<dbReference type="PROSITE" id="PS50297">
    <property type="entry name" value="ANK_REP_REGION"/>
    <property type="match status" value="1"/>
</dbReference>
<accession>A0A8J6CAY8</accession>
<dbReference type="PROSITE" id="PS50088">
    <property type="entry name" value="ANK_REPEAT"/>
    <property type="match status" value="3"/>
</dbReference>
<feature type="repeat" description="ANK" evidence="3">
    <location>
        <begin position="36"/>
        <end position="68"/>
    </location>
</feature>
<organism evidence="4 5">
    <name type="scientific">Diacronema lutheri</name>
    <name type="common">Unicellular marine alga</name>
    <name type="synonym">Monochrysis lutheri</name>
    <dbReference type="NCBI Taxonomy" id="2081491"/>
    <lineage>
        <taxon>Eukaryota</taxon>
        <taxon>Haptista</taxon>
        <taxon>Haptophyta</taxon>
        <taxon>Pavlovophyceae</taxon>
        <taxon>Pavlovales</taxon>
        <taxon>Pavlovaceae</taxon>
        <taxon>Diacronema</taxon>
    </lineage>
</organism>
<keyword evidence="2 3" id="KW-0040">ANK repeat</keyword>
<feature type="repeat" description="ANK" evidence="3">
    <location>
        <begin position="2"/>
        <end position="35"/>
    </location>
</feature>
<evidence type="ECO:0000313" key="5">
    <source>
        <dbReference type="Proteomes" id="UP000751190"/>
    </source>
</evidence>
<keyword evidence="5" id="KW-1185">Reference proteome</keyword>
<dbReference type="PANTHER" id="PTHR24171:SF8">
    <property type="entry name" value="BRCA1-ASSOCIATED RING DOMAIN PROTEIN 1"/>
    <property type="match status" value="1"/>
</dbReference>
<dbReference type="EMBL" id="JAGTXO010000012">
    <property type="protein sequence ID" value="KAG8464586.1"/>
    <property type="molecule type" value="Genomic_DNA"/>
</dbReference>
<comment type="caution">
    <text evidence="4">The sequence shown here is derived from an EMBL/GenBank/DDBJ whole genome shotgun (WGS) entry which is preliminary data.</text>
</comment>
<dbReference type="Proteomes" id="UP000751190">
    <property type="component" value="Unassembled WGS sequence"/>
</dbReference>
<gene>
    <name evidence="4" type="ORF">KFE25_009954</name>
</gene>
<feature type="repeat" description="ANK" evidence="3">
    <location>
        <begin position="73"/>
        <end position="102"/>
    </location>
</feature>
<dbReference type="GO" id="GO:0085020">
    <property type="term" value="P:protein K6-linked ubiquitination"/>
    <property type="evidence" value="ECO:0007669"/>
    <property type="project" value="TreeGrafter"/>
</dbReference>
<evidence type="ECO:0000256" key="1">
    <source>
        <dbReference type="ARBA" id="ARBA00022737"/>
    </source>
</evidence>
<dbReference type="Pfam" id="PF00023">
    <property type="entry name" value="Ank"/>
    <property type="match status" value="1"/>
</dbReference>
<dbReference type="SUPFAM" id="SSF48403">
    <property type="entry name" value="Ankyrin repeat"/>
    <property type="match status" value="1"/>
</dbReference>
<dbReference type="Pfam" id="PF12796">
    <property type="entry name" value="Ank_2"/>
    <property type="match status" value="1"/>
</dbReference>
<name>A0A8J6CAY8_DIALT</name>
<sequence>MAGASLLHIALERNDTLSTIEALVEDGASVHAFDTRGEPLLVRAVRAGRADIVDFLLRAGCNVHAQTHPACLTALHVAADLGDLDAIRLLLRARASCSMRSAAGLTPIAEARRDANALRLMLAAAEEELLAAPAAELGALADAT</sequence>
<dbReference type="OrthoDB" id="194358at2759"/>
<proteinExistence type="predicted"/>
<dbReference type="PANTHER" id="PTHR24171">
    <property type="entry name" value="ANKYRIN REPEAT DOMAIN-CONTAINING PROTEIN 39-RELATED"/>
    <property type="match status" value="1"/>
</dbReference>
<keyword evidence="1" id="KW-0677">Repeat</keyword>
<dbReference type="SMART" id="SM00248">
    <property type="entry name" value="ANK"/>
    <property type="match status" value="3"/>
</dbReference>
<dbReference type="GO" id="GO:0004842">
    <property type="term" value="F:ubiquitin-protein transferase activity"/>
    <property type="evidence" value="ECO:0007669"/>
    <property type="project" value="TreeGrafter"/>
</dbReference>